<dbReference type="PANTHER" id="PTHR24068">
    <property type="entry name" value="UBIQUITIN-CONJUGATING ENZYME E2"/>
    <property type="match status" value="1"/>
</dbReference>
<feature type="compositionally biased region" description="Low complexity" evidence="10">
    <location>
        <begin position="263"/>
        <end position="280"/>
    </location>
</feature>
<feature type="active site" description="Glycyl thioester intermediate" evidence="8">
    <location>
        <position position="195"/>
    </location>
</feature>
<evidence type="ECO:0000256" key="4">
    <source>
        <dbReference type="ARBA" id="ARBA00022786"/>
    </source>
</evidence>
<keyword evidence="9" id="KW-0067">ATP-binding</keyword>
<evidence type="ECO:0000313" key="14">
    <source>
        <dbReference type="Proteomes" id="UP000789901"/>
    </source>
</evidence>
<name>A0ABM8W217_GIGMA</name>
<dbReference type="EMBL" id="CAJVQB010000741">
    <property type="protein sequence ID" value="CAG8504910.1"/>
    <property type="molecule type" value="Genomic_DNA"/>
</dbReference>
<comment type="subcellular location">
    <subcellularLocation>
        <location evidence="1">Membrane</location>
        <topology evidence="1">Multi-pass membrane protein</topology>
    </subcellularLocation>
</comment>
<protein>
    <submittedName>
        <fullName evidence="13">36243_t:CDS:1</fullName>
    </submittedName>
</protein>
<evidence type="ECO:0000256" key="2">
    <source>
        <dbReference type="ARBA" id="ARBA00022679"/>
    </source>
</evidence>
<evidence type="ECO:0000256" key="7">
    <source>
        <dbReference type="PROSITE-ProRule" id="PRU01087"/>
    </source>
</evidence>
<feature type="domain" description="EXPERA" evidence="12">
    <location>
        <begin position="1"/>
        <end position="120"/>
    </location>
</feature>
<dbReference type="PROSITE" id="PS00183">
    <property type="entry name" value="UBC_1"/>
    <property type="match status" value="1"/>
</dbReference>
<keyword evidence="2" id="KW-0808">Transferase</keyword>
<keyword evidence="9" id="KW-0547">Nucleotide-binding</keyword>
<dbReference type="InterPro" id="IPR000608">
    <property type="entry name" value="UBC"/>
</dbReference>
<dbReference type="PROSITE" id="PS51751">
    <property type="entry name" value="EXPERA"/>
    <property type="match status" value="1"/>
</dbReference>
<dbReference type="InterPro" id="IPR016135">
    <property type="entry name" value="UBQ-conjugating_enzyme/RWD"/>
</dbReference>
<dbReference type="Pfam" id="PF05241">
    <property type="entry name" value="EBP"/>
    <property type="match status" value="1"/>
</dbReference>
<evidence type="ECO:0000256" key="10">
    <source>
        <dbReference type="SAM" id="MobiDB-lite"/>
    </source>
</evidence>
<comment type="caution">
    <text evidence="13">The sequence shown here is derived from an EMBL/GenBank/DDBJ whole genome shotgun (WGS) entry which is preliminary data.</text>
</comment>
<feature type="region of interest" description="Disordered" evidence="10">
    <location>
        <begin position="261"/>
        <end position="292"/>
    </location>
</feature>
<comment type="similarity">
    <text evidence="9">Belongs to the ubiquitin-conjugating enzyme family.</text>
</comment>
<keyword evidence="6 7" id="KW-0472">Membrane</keyword>
<evidence type="ECO:0000256" key="6">
    <source>
        <dbReference type="ARBA" id="ARBA00023136"/>
    </source>
</evidence>
<keyword evidence="4 9" id="KW-0833">Ubl conjugation pathway</keyword>
<feature type="domain" description="UBC core" evidence="11">
    <location>
        <begin position="109"/>
        <end position="258"/>
    </location>
</feature>
<dbReference type="SMART" id="SM00212">
    <property type="entry name" value="UBCc"/>
    <property type="match status" value="1"/>
</dbReference>
<keyword evidence="14" id="KW-1185">Reference proteome</keyword>
<reference evidence="13 14" key="1">
    <citation type="submission" date="2021-06" db="EMBL/GenBank/DDBJ databases">
        <authorList>
            <person name="Kallberg Y."/>
            <person name="Tangrot J."/>
            <person name="Rosling A."/>
        </authorList>
    </citation>
    <scope>NUCLEOTIDE SEQUENCE [LARGE SCALE GENOMIC DNA]</scope>
    <source>
        <strain evidence="13 14">120-4 pot B 10/14</strain>
    </source>
</reference>
<dbReference type="Gene3D" id="3.10.110.10">
    <property type="entry name" value="Ubiquitin Conjugating Enzyme"/>
    <property type="match status" value="1"/>
</dbReference>
<evidence type="ECO:0000259" key="11">
    <source>
        <dbReference type="PROSITE" id="PS50127"/>
    </source>
</evidence>
<proteinExistence type="inferred from homology"/>
<dbReference type="CDD" id="cd23797">
    <property type="entry name" value="UBCc_UBE2H"/>
    <property type="match status" value="1"/>
</dbReference>
<evidence type="ECO:0000313" key="13">
    <source>
        <dbReference type="EMBL" id="CAG8504910.1"/>
    </source>
</evidence>
<organism evidence="13 14">
    <name type="scientific">Gigaspora margarita</name>
    <dbReference type="NCBI Taxonomy" id="4874"/>
    <lineage>
        <taxon>Eukaryota</taxon>
        <taxon>Fungi</taxon>
        <taxon>Fungi incertae sedis</taxon>
        <taxon>Mucoromycota</taxon>
        <taxon>Glomeromycotina</taxon>
        <taxon>Glomeromycetes</taxon>
        <taxon>Diversisporales</taxon>
        <taxon>Gigasporaceae</taxon>
        <taxon>Gigaspora</taxon>
    </lineage>
</organism>
<dbReference type="InterPro" id="IPR023313">
    <property type="entry name" value="UBQ-conjugating_AS"/>
</dbReference>
<dbReference type="Proteomes" id="UP000789901">
    <property type="component" value="Unassembled WGS sequence"/>
</dbReference>
<gene>
    <name evidence="13" type="ORF">GMARGA_LOCUS2386</name>
</gene>
<evidence type="ECO:0000256" key="9">
    <source>
        <dbReference type="RuleBase" id="RU362109"/>
    </source>
</evidence>
<sequence>MASLFSRPLASVLIDTYPLYKSFAPNVLTSLNQWYIENFNDPFFVKSPTWFISCLYMEALLIPLMIYLTIGLLKDGSSVRLPMLIYSAHVSTTTFECLIQSKRILWLISFTTHLKSSYGLIYASSLMSDYEVTLVNDNMQEFYVRFHGPEDTPFSGGVWKVHVELPDQYPFKSPSIGFMNKIFHPNIDELSGSVCLDVINQTWSPMFDMINIFEVFLPQLLRYPNPTDPLNGEAAALLMREPHTYEVKVKEYVSRFATKEAADAATDESSSSDEVSSVDTYSDDDENPDMDI</sequence>
<dbReference type="PROSITE" id="PS50127">
    <property type="entry name" value="UBC_2"/>
    <property type="match status" value="1"/>
</dbReference>
<dbReference type="Pfam" id="PF00179">
    <property type="entry name" value="UQ_con"/>
    <property type="match status" value="1"/>
</dbReference>
<evidence type="ECO:0000259" key="12">
    <source>
        <dbReference type="PROSITE" id="PS51751"/>
    </source>
</evidence>
<accession>A0ABM8W217</accession>
<evidence type="ECO:0000256" key="3">
    <source>
        <dbReference type="ARBA" id="ARBA00022692"/>
    </source>
</evidence>
<evidence type="ECO:0000256" key="5">
    <source>
        <dbReference type="ARBA" id="ARBA00022989"/>
    </source>
</evidence>
<evidence type="ECO:0000256" key="1">
    <source>
        <dbReference type="ARBA" id="ARBA00004141"/>
    </source>
</evidence>
<evidence type="ECO:0000256" key="8">
    <source>
        <dbReference type="PROSITE-ProRule" id="PRU10133"/>
    </source>
</evidence>
<dbReference type="InterPro" id="IPR033118">
    <property type="entry name" value="EXPERA"/>
</dbReference>
<feature type="compositionally biased region" description="Acidic residues" evidence="10">
    <location>
        <begin position="281"/>
        <end position="292"/>
    </location>
</feature>
<dbReference type="SUPFAM" id="SSF54495">
    <property type="entry name" value="UBC-like"/>
    <property type="match status" value="1"/>
</dbReference>
<keyword evidence="3 7" id="KW-0812">Transmembrane</keyword>
<keyword evidence="5 7" id="KW-1133">Transmembrane helix</keyword>